<protein>
    <submittedName>
        <fullName evidence="1">Uncharacterized protein</fullName>
    </submittedName>
</protein>
<sequence length="64" mass="7448">MKNKPSVTTDIIDLFDKTRDLMHEKYTSLASRANYQKANRDVRKKLKEAKENGFRNSVSSSTKR</sequence>
<gene>
    <name evidence="1" type="ORF">DPMN_048078</name>
</gene>
<organism evidence="1 2">
    <name type="scientific">Dreissena polymorpha</name>
    <name type="common">Zebra mussel</name>
    <name type="synonym">Mytilus polymorpha</name>
    <dbReference type="NCBI Taxonomy" id="45954"/>
    <lineage>
        <taxon>Eukaryota</taxon>
        <taxon>Metazoa</taxon>
        <taxon>Spiralia</taxon>
        <taxon>Lophotrochozoa</taxon>
        <taxon>Mollusca</taxon>
        <taxon>Bivalvia</taxon>
        <taxon>Autobranchia</taxon>
        <taxon>Heteroconchia</taxon>
        <taxon>Euheterodonta</taxon>
        <taxon>Imparidentia</taxon>
        <taxon>Neoheterodontei</taxon>
        <taxon>Myida</taxon>
        <taxon>Dreissenoidea</taxon>
        <taxon>Dreissenidae</taxon>
        <taxon>Dreissena</taxon>
    </lineage>
</organism>
<reference evidence="1" key="1">
    <citation type="journal article" date="2019" name="bioRxiv">
        <title>The Genome of the Zebra Mussel, Dreissena polymorpha: A Resource for Invasive Species Research.</title>
        <authorList>
            <person name="McCartney M.A."/>
            <person name="Auch B."/>
            <person name="Kono T."/>
            <person name="Mallez S."/>
            <person name="Zhang Y."/>
            <person name="Obille A."/>
            <person name="Becker A."/>
            <person name="Abrahante J.E."/>
            <person name="Garbe J."/>
            <person name="Badalamenti J.P."/>
            <person name="Herman A."/>
            <person name="Mangelson H."/>
            <person name="Liachko I."/>
            <person name="Sullivan S."/>
            <person name="Sone E.D."/>
            <person name="Koren S."/>
            <person name="Silverstein K.A.T."/>
            <person name="Beckman K.B."/>
            <person name="Gohl D.M."/>
        </authorList>
    </citation>
    <scope>NUCLEOTIDE SEQUENCE</scope>
    <source>
        <strain evidence="1">Duluth1</strain>
        <tissue evidence="1">Whole animal</tissue>
    </source>
</reference>
<keyword evidence="2" id="KW-1185">Reference proteome</keyword>
<accession>A0A9D4I228</accession>
<comment type="caution">
    <text evidence="1">The sequence shown here is derived from an EMBL/GenBank/DDBJ whole genome shotgun (WGS) entry which is preliminary data.</text>
</comment>
<dbReference type="EMBL" id="JAIWYP010000011">
    <property type="protein sequence ID" value="KAH3741353.1"/>
    <property type="molecule type" value="Genomic_DNA"/>
</dbReference>
<dbReference type="AlphaFoldDB" id="A0A9D4I228"/>
<name>A0A9D4I228_DREPO</name>
<dbReference type="Proteomes" id="UP000828390">
    <property type="component" value="Unassembled WGS sequence"/>
</dbReference>
<reference evidence="1" key="2">
    <citation type="submission" date="2020-11" db="EMBL/GenBank/DDBJ databases">
        <authorList>
            <person name="McCartney M.A."/>
            <person name="Auch B."/>
            <person name="Kono T."/>
            <person name="Mallez S."/>
            <person name="Becker A."/>
            <person name="Gohl D.M."/>
            <person name="Silverstein K.A.T."/>
            <person name="Koren S."/>
            <person name="Bechman K.B."/>
            <person name="Herman A."/>
            <person name="Abrahante J.E."/>
            <person name="Garbe J."/>
        </authorList>
    </citation>
    <scope>NUCLEOTIDE SEQUENCE</scope>
    <source>
        <strain evidence="1">Duluth1</strain>
        <tissue evidence="1">Whole animal</tissue>
    </source>
</reference>
<evidence type="ECO:0000313" key="1">
    <source>
        <dbReference type="EMBL" id="KAH3741353.1"/>
    </source>
</evidence>
<proteinExistence type="predicted"/>
<evidence type="ECO:0000313" key="2">
    <source>
        <dbReference type="Proteomes" id="UP000828390"/>
    </source>
</evidence>